<dbReference type="EMBL" id="JBHSON010000028">
    <property type="protein sequence ID" value="MFC5748083.1"/>
    <property type="molecule type" value="Genomic_DNA"/>
</dbReference>
<keyword evidence="1" id="KW-1133">Transmembrane helix</keyword>
<comment type="caution">
    <text evidence="2">The sequence shown here is derived from an EMBL/GenBank/DDBJ whole genome shotgun (WGS) entry which is preliminary data.</text>
</comment>
<keyword evidence="1" id="KW-0472">Membrane</keyword>
<evidence type="ECO:0000256" key="1">
    <source>
        <dbReference type="SAM" id="Phobius"/>
    </source>
</evidence>
<proteinExistence type="predicted"/>
<dbReference type="Proteomes" id="UP001596074">
    <property type="component" value="Unassembled WGS sequence"/>
</dbReference>
<accession>A0ABW1A0J2</accession>
<keyword evidence="3" id="KW-1185">Reference proteome</keyword>
<name>A0ABW1A0J2_9ACTN</name>
<feature type="transmembrane region" description="Helical" evidence="1">
    <location>
        <begin position="15"/>
        <end position="35"/>
    </location>
</feature>
<reference evidence="3" key="1">
    <citation type="journal article" date="2019" name="Int. J. Syst. Evol. Microbiol.">
        <title>The Global Catalogue of Microorganisms (GCM) 10K type strain sequencing project: providing services to taxonomists for standard genome sequencing and annotation.</title>
        <authorList>
            <consortium name="The Broad Institute Genomics Platform"/>
            <consortium name="The Broad Institute Genome Sequencing Center for Infectious Disease"/>
            <person name="Wu L."/>
            <person name="Ma J."/>
        </authorList>
    </citation>
    <scope>NUCLEOTIDE SEQUENCE [LARGE SCALE GENOMIC DNA]</scope>
    <source>
        <strain evidence="3">KCTC 42087</strain>
    </source>
</reference>
<evidence type="ECO:0000313" key="3">
    <source>
        <dbReference type="Proteomes" id="UP001596074"/>
    </source>
</evidence>
<protein>
    <submittedName>
        <fullName evidence="2">Uncharacterized protein</fullName>
    </submittedName>
</protein>
<gene>
    <name evidence="2" type="ORF">ACFPZN_20835</name>
</gene>
<keyword evidence="1" id="KW-0812">Transmembrane</keyword>
<sequence>MLENIWNLALTWPDLVRYGLAWLVCTALVVFWYWVMSRIGTF</sequence>
<organism evidence="2 3">
    <name type="scientific">Actinomadura rugatobispora</name>
    <dbReference type="NCBI Taxonomy" id="1994"/>
    <lineage>
        <taxon>Bacteria</taxon>
        <taxon>Bacillati</taxon>
        <taxon>Actinomycetota</taxon>
        <taxon>Actinomycetes</taxon>
        <taxon>Streptosporangiales</taxon>
        <taxon>Thermomonosporaceae</taxon>
        <taxon>Actinomadura</taxon>
    </lineage>
</organism>
<evidence type="ECO:0000313" key="2">
    <source>
        <dbReference type="EMBL" id="MFC5748083.1"/>
    </source>
</evidence>
<dbReference type="RefSeq" id="WP_378283718.1">
    <property type="nucleotide sequence ID" value="NZ_JBHSON010000028.1"/>
</dbReference>